<keyword evidence="3" id="KW-1185">Reference proteome</keyword>
<feature type="transmembrane region" description="Helical" evidence="1">
    <location>
        <begin position="12"/>
        <end position="31"/>
    </location>
</feature>
<dbReference type="PANTHER" id="PTHR34300:SF2">
    <property type="entry name" value="QUEUOSINE PRECURSOR TRANSPORTER-RELATED"/>
    <property type="match status" value="1"/>
</dbReference>
<keyword evidence="1" id="KW-1133">Transmembrane helix</keyword>
<feature type="transmembrane region" description="Helical" evidence="1">
    <location>
        <begin position="51"/>
        <end position="73"/>
    </location>
</feature>
<keyword evidence="1" id="KW-0472">Membrane</keyword>
<evidence type="ECO:0000256" key="1">
    <source>
        <dbReference type="HAMAP-Rule" id="MF_02088"/>
    </source>
</evidence>
<comment type="subcellular location">
    <subcellularLocation>
        <location evidence="1">Cell inner membrane</location>
        <topology evidence="1">Multi-pass membrane protein</topology>
    </subcellularLocation>
</comment>
<name>A0ABZ0BAA6_9SPHN</name>
<dbReference type="Proteomes" id="UP001302249">
    <property type="component" value="Chromosome"/>
</dbReference>
<comment type="similarity">
    <text evidence="1">Belongs to the vitamin uptake transporter (VUT/ECF) (TC 2.A.88) family. Q precursor transporter subfamily.</text>
</comment>
<dbReference type="NCBIfam" id="TIGR00697">
    <property type="entry name" value="queuosine precursor transporter"/>
    <property type="match status" value="1"/>
</dbReference>
<dbReference type="PANTHER" id="PTHR34300">
    <property type="entry name" value="QUEUOSINE PRECURSOR TRANSPORTER-RELATED"/>
    <property type="match status" value="1"/>
</dbReference>
<protein>
    <recommendedName>
        <fullName evidence="1">Probable queuosine precursor transporter</fullName>
        <shortName evidence="1">Q precursor transporter</shortName>
    </recommendedName>
</protein>
<keyword evidence="1" id="KW-0813">Transport</keyword>
<accession>A0ABZ0BAA6</accession>
<feature type="transmembrane region" description="Helical" evidence="1">
    <location>
        <begin position="158"/>
        <end position="184"/>
    </location>
</feature>
<dbReference type="EMBL" id="CP135076">
    <property type="protein sequence ID" value="WNO54352.1"/>
    <property type="molecule type" value="Genomic_DNA"/>
</dbReference>
<organism evidence="2 3">
    <name type="scientific">Stakelama saccharophila</name>
    <dbReference type="NCBI Taxonomy" id="3075605"/>
    <lineage>
        <taxon>Bacteria</taxon>
        <taxon>Pseudomonadati</taxon>
        <taxon>Pseudomonadota</taxon>
        <taxon>Alphaproteobacteria</taxon>
        <taxon>Sphingomonadales</taxon>
        <taxon>Sphingomonadaceae</taxon>
        <taxon>Stakelama</taxon>
    </lineage>
</organism>
<proteinExistence type="inferred from homology"/>
<feature type="transmembrane region" description="Helical" evidence="1">
    <location>
        <begin position="127"/>
        <end position="149"/>
    </location>
</feature>
<keyword evidence="1" id="KW-1003">Cell membrane</keyword>
<feature type="transmembrane region" description="Helical" evidence="1">
    <location>
        <begin position="196"/>
        <end position="217"/>
    </location>
</feature>
<dbReference type="RefSeq" id="WP_313916739.1">
    <property type="nucleotide sequence ID" value="NZ_CP135076.1"/>
</dbReference>
<feature type="transmembrane region" description="Helical" evidence="1">
    <location>
        <begin position="85"/>
        <end position="107"/>
    </location>
</feature>
<keyword evidence="1" id="KW-0997">Cell inner membrane</keyword>
<dbReference type="Pfam" id="PF02592">
    <property type="entry name" value="Vut_1"/>
    <property type="match status" value="1"/>
</dbReference>
<dbReference type="InterPro" id="IPR003744">
    <property type="entry name" value="YhhQ"/>
</dbReference>
<evidence type="ECO:0000313" key="2">
    <source>
        <dbReference type="EMBL" id="WNO54352.1"/>
    </source>
</evidence>
<keyword evidence="1" id="KW-0812">Transmembrane</keyword>
<sequence>MEAKSLAIPRSLFFFAIFYGGMVCIAGVLGNKQVSLGPISQIGPLFGLGPLAVEAGIFAFLLLVVVSSAVAELHGRSLANRLVQIGFVPLIVSIILSVIVHALPAATDMQPEYRDAIQRVLGGTWRIWLGGIVAYGVSQTLNVTIFAALKGREGSHLLWFRAGLASALSQVVDTLLFVTIAFYGTFPIAELLAGQMLAKVTLSAILVPPLIYVVVGFGRWLDGQARGASAGT</sequence>
<dbReference type="HAMAP" id="MF_02088">
    <property type="entry name" value="Q_prec_transport"/>
    <property type="match status" value="1"/>
</dbReference>
<gene>
    <name evidence="2" type="ORF">RPR59_03595</name>
</gene>
<comment type="function">
    <text evidence="1">Involved in the import of queuosine (Q) precursors, required for Q precursor salvage.</text>
</comment>
<reference evidence="2 3" key="1">
    <citation type="submission" date="2023-09" db="EMBL/GenBank/DDBJ databases">
        <authorList>
            <person name="Rey-Velasco X."/>
        </authorList>
    </citation>
    <scope>NUCLEOTIDE SEQUENCE [LARGE SCALE GENOMIC DNA]</scope>
    <source>
        <strain evidence="2 3">W311</strain>
    </source>
</reference>
<evidence type="ECO:0000313" key="3">
    <source>
        <dbReference type="Proteomes" id="UP001302249"/>
    </source>
</evidence>